<organism evidence="1 2">
    <name type="scientific">Sinorhizobium sojae CCBAU 05684</name>
    <dbReference type="NCBI Taxonomy" id="716928"/>
    <lineage>
        <taxon>Bacteria</taxon>
        <taxon>Pseudomonadati</taxon>
        <taxon>Pseudomonadota</taxon>
        <taxon>Alphaproteobacteria</taxon>
        <taxon>Hyphomicrobiales</taxon>
        <taxon>Rhizobiaceae</taxon>
        <taxon>Sinorhizobium/Ensifer group</taxon>
        <taxon>Sinorhizobium</taxon>
    </lineage>
</organism>
<dbReference type="Proteomes" id="UP000217211">
    <property type="component" value="Chromosome"/>
</dbReference>
<sequence length="40" mass="4757">MSARAIERLNKSAIEVLWNETLRLIAHELLEQRRQNNRLA</sequence>
<protein>
    <submittedName>
        <fullName evidence="1">Uncharacterized protein</fullName>
    </submittedName>
</protein>
<keyword evidence="2" id="KW-1185">Reference proteome</keyword>
<name>A0A249PG02_9HYPH</name>
<proteinExistence type="predicted"/>
<reference evidence="1 2" key="1">
    <citation type="submission" date="2017-08" db="EMBL/GenBank/DDBJ databases">
        <title>Multipartite genome sequences of Sinorhizobium species nodulating soybeans.</title>
        <authorList>
            <person name="Tian C.F."/>
        </authorList>
    </citation>
    <scope>NUCLEOTIDE SEQUENCE [LARGE SCALE GENOMIC DNA]</scope>
    <source>
        <strain evidence="1 2">CCBAU 05684</strain>
    </source>
</reference>
<accession>A0A249PG02</accession>
<evidence type="ECO:0000313" key="1">
    <source>
        <dbReference type="EMBL" id="ASY64604.1"/>
    </source>
</evidence>
<dbReference type="AlphaFoldDB" id="A0A249PG02"/>
<dbReference type="EMBL" id="CP023067">
    <property type="protein sequence ID" value="ASY64604.1"/>
    <property type="molecule type" value="Genomic_DNA"/>
</dbReference>
<evidence type="ECO:0000313" key="2">
    <source>
        <dbReference type="Proteomes" id="UP000217211"/>
    </source>
</evidence>
<gene>
    <name evidence="1" type="ORF">SJ05684_c31810</name>
</gene>
<dbReference type="KEGG" id="esj:SJ05684_c31810"/>